<proteinExistence type="predicted"/>
<dbReference type="EMBL" id="JACOOI010000016">
    <property type="protein sequence ID" value="MBC5644209.1"/>
    <property type="molecule type" value="Genomic_DNA"/>
</dbReference>
<name>A0ABR7E537_9BACT</name>
<dbReference type="Pfam" id="PF00717">
    <property type="entry name" value="Peptidase_S24"/>
    <property type="match status" value="1"/>
</dbReference>
<dbReference type="InterPro" id="IPR015927">
    <property type="entry name" value="Peptidase_S24_S26A/B/C"/>
</dbReference>
<reference evidence="2 3" key="1">
    <citation type="submission" date="2020-08" db="EMBL/GenBank/DDBJ databases">
        <title>Genome public.</title>
        <authorList>
            <person name="Liu C."/>
            <person name="Sun Q."/>
        </authorList>
    </citation>
    <scope>NUCLEOTIDE SEQUENCE [LARGE SCALE GENOMIC DNA]</scope>
    <source>
        <strain evidence="2 3">BX2</strain>
    </source>
</reference>
<gene>
    <name evidence="2" type="ORF">H8S77_15100</name>
</gene>
<accession>A0ABR7E537</accession>
<evidence type="ECO:0000259" key="1">
    <source>
        <dbReference type="Pfam" id="PF00717"/>
    </source>
</evidence>
<dbReference type="InterPro" id="IPR036286">
    <property type="entry name" value="LexA/Signal_pep-like_sf"/>
</dbReference>
<dbReference type="SUPFAM" id="SSF51306">
    <property type="entry name" value="LexA/Signal peptidase"/>
    <property type="match status" value="1"/>
</dbReference>
<evidence type="ECO:0000313" key="3">
    <source>
        <dbReference type="Proteomes" id="UP000644010"/>
    </source>
</evidence>
<dbReference type="Proteomes" id="UP000644010">
    <property type="component" value="Unassembled WGS sequence"/>
</dbReference>
<organism evidence="2 3">
    <name type="scientific">Parabacteroides segnis</name>
    <dbReference type="NCBI Taxonomy" id="2763058"/>
    <lineage>
        <taxon>Bacteria</taxon>
        <taxon>Pseudomonadati</taxon>
        <taxon>Bacteroidota</taxon>
        <taxon>Bacteroidia</taxon>
        <taxon>Bacteroidales</taxon>
        <taxon>Tannerellaceae</taxon>
        <taxon>Parabacteroides</taxon>
    </lineage>
</organism>
<feature type="domain" description="Peptidase S24/S26A/S26B/S26C" evidence="1">
    <location>
        <begin position="113"/>
        <end position="225"/>
    </location>
</feature>
<dbReference type="Gene3D" id="2.10.109.10">
    <property type="entry name" value="Umud Fragment, subunit A"/>
    <property type="match status" value="1"/>
</dbReference>
<keyword evidence="3" id="KW-1185">Reference proteome</keyword>
<dbReference type="RefSeq" id="WP_186960112.1">
    <property type="nucleotide sequence ID" value="NZ_JACOOI010000016.1"/>
</dbReference>
<comment type="caution">
    <text evidence="2">The sequence shown here is derived from an EMBL/GenBank/DDBJ whole genome shotgun (WGS) entry which is preliminary data.</text>
</comment>
<sequence>MEAWERVQYIIENEGYNKNSFSNEIGLASNTTIGTIINKHRTPSRSTVDKIIARFPKYNRDWLITGKGDVYAPVSNVVPIKTIPSNAEPISPDHIIYVPLVNQYAYAGYMCGYADAEYIETLPRIPFIVDHEAHGNYMAFEVKGDSMDDGTTDSLIEGDRLLCREIKPEFWIECKLHIRKWDFVIVHKEGILVKRITEHDVQNRTIKIHSLNPFYEDRIIHLKDVRQIFNVIELSRPRRR</sequence>
<protein>
    <submittedName>
        <fullName evidence="2">Helix-turn-helix transcriptional regulator</fullName>
    </submittedName>
</protein>
<evidence type="ECO:0000313" key="2">
    <source>
        <dbReference type="EMBL" id="MBC5644209.1"/>
    </source>
</evidence>